<protein>
    <recommendedName>
        <fullName evidence="1">Reverse transcriptase Ty1/copia-type domain-containing protein</fullName>
    </recommendedName>
</protein>
<dbReference type="AlphaFoldDB" id="A0AA38W4G5"/>
<feature type="non-terminal residue" evidence="2">
    <location>
        <position position="97"/>
    </location>
</feature>
<evidence type="ECO:0000259" key="1">
    <source>
        <dbReference type="Pfam" id="PF07727"/>
    </source>
</evidence>
<accession>A0AA38W4G5</accession>
<dbReference type="Proteomes" id="UP001172457">
    <property type="component" value="Chromosome 8"/>
</dbReference>
<name>A0AA38W4G5_9ASTR</name>
<evidence type="ECO:0000313" key="2">
    <source>
        <dbReference type="EMBL" id="KAJ9538415.1"/>
    </source>
</evidence>
<keyword evidence="3" id="KW-1185">Reference proteome</keyword>
<feature type="domain" description="Reverse transcriptase Ty1/copia-type" evidence="1">
    <location>
        <begin position="12"/>
        <end position="96"/>
    </location>
</feature>
<dbReference type="Pfam" id="PF07727">
    <property type="entry name" value="RVT_2"/>
    <property type="match status" value="1"/>
</dbReference>
<gene>
    <name evidence="2" type="ORF">OSB04_031148</name>
</gene>
<comment type="caution">
    <text evidence="2">The sequence shown here is derived from an EMBL/GenBank/DDBJ whole genome shotgun (WGS) entry which is preliminary data.</text>
</comment>
<organism evidence="2 3">
    <name type="scientific">Centaurea solstitialis</name>
    <name type="common">yellow star-thistle</name>
    <dbReference type="NCBI Taxonomy" id="347529"/>
    <lineage>
        <taxon>Eukaryota</taxon>
        <taxon>Viridiplantae</taxon>
        <taxon>Streptophyta</taxon>
        <taxon>Embryophyta</taxon>
        <taxon>Tracheophyta</taxon>
        <taxon>Spermatophyta</taxon>
        <taxon>Magnoliopsida</taxon>
        <taxon>eudicotyledons</taxon>
        <taxon>Gunneridae</taxon>
        <taxon>Pentapetalae</taxon>
        <taxon>asterids</taxon>
        <taxon>campanulids</taxon>
        <taxon>Asterales</taxon>
        <taxon>Asteraceae</taxon>
        <taxon>Carduoideae</taxon>
        <taxon>Cardueae</taxon>
        <taxon>Centaureinae</taxon>
        <taxon>Centaurea</taxon>
    </lineage>
</organism>
<dbReference type="InterPro" id="IPR013103">
    <property type="entry name" value="RVT_2"/>
</dbReference>
<sequence length="97" mass="11117">MKVGGLTSKKACHQLVAEGITEHANEDHYETFSPIVKITTIRCTFVLAIKKNCPIHQLDTNNAIFNCELHEEVYMKRPSRMVFSHPKQCFQLIKSLD</sequence>
<proteinExistence type="predicted"/>
<evidence type="ECO:0000313" key="3">
    <source>
        <dbReference type="Proteomes" id="UP001172457"/>
    </source>
</evidence>
<reference evidence="2" key="1">
    <citation type="submission" date="2023-03" db="EMBL/GenBank/DDBJ databases">
        <title>Chromosome-scale reference genome and RAD-based genetic map of yellow starthistle (Centaurea solstitialis) reveal putative structural variation and QTLs associated with invader traits.</title>
        <authorList>
            <person name="Reatini B."/>
            <person name="Cang F.A."/>
            <person name="Jiang Q."/>
            <person name="Mckibben M.T.W."/>
            <person name="Barker M.S."/>
            <person name="Rieseberg L.H."/>
            <person name="Dlugosch K.M."/>
        </authorList>
    </citation>
    <scope>NUCLEOTIDE SEQUENCE</scope>
    <source>
        <strain evidence="2">CAN-66</strain>
        <tissue evidence="2">Leaf</tissue>
    </source>
</reference>
<dbReference type="EMBL" id="JARYMX010000008">
    <property type="protein sequence ID" value="KAJ9538415.1"/>
    <property type="molecule type" value="Genomic_DNA"/>
</dbReference>